<name>A0ABU8UVL8_9ACTN</name>
<dbReference type="EMBL" id="JBBKAK010000001">
    <property type="protein sequence ID" value="MEJ8672960.1"/>
    <property type="molecule type" value="Genomic_DNA"/>
</dbReference>
<dbReference type="InterPro" id="IPR036291">
    <property type="entry name" value="NAD(P)-bd_dom_sf"/>
</dbReference>
<accession>A0ABU8UVL8</accession>
<dbReference type="PANTHER" id="PTHR44845:SF6">
    <property type="entry name" value="BETA-ALANINE-ACTIVATING ENZYME"/>
    <property type="match status" value="1"/>
</dbReference>
<dbReference type="PANTHER" id="PTHR44845">
    <property type="entry name" value="CARRIER DOMAIN-CONTAINING PROTEIN"/>
    <property type="match status" value="1"/>
</dbReference>
<comment type="caution">
    <text evidence="5">The sequence shown here is derived from an EMBL/GenBank/DDBJ whole genome shotgun (WGS) entry which is preliminary data.</text>
</comment>
<dbReference type="SUPFAM" id="SSF51735">
    <property type="entry name" value="NAD(P)-binding Rossmann-fold domains"/>
    <property type="match status" value="1"/>
</dbReference>
<dbReference type="InterPro" id="IPR010080">
    <property type="entry name" value="Thioester_reductase-like_dom"/>
</dbReference>
<keyword evidence="2" id="KW-0597">Phosphoprotein</keyword>
<evidence type="ECO:0000256" key="1">
    <source>
        <dbReference type="ARBA" id="ARBA00022450"/>
    </source>
</evidence>
<evidence type="ECO:0000256" key="3">
    <source>
        <dbReference type="SAM" id="MobiDB-lite"/>
    </source>
</evidence>
<evidence type="ECO:0000313" key="6">
    <source>
        <dbReference type="Proteomes" id="UP001376459"/>
    </source>
</evidence>
<protein>
    <submittedName>
        <fullName evidence="5">Thioester reductase domain-containing protein</fullName>
    </submittedName>
</protein>
<gene>
    <name evidence="5" type="ORF">WKI71_45020</name>
</gene>
<reference evidence="5 6" key="1">
    <citation type="submission" date="2024-03" db="EMBL/GenBank/DDBJ databases">
        <title>Novel Streptomyces species of biotechnological and ecological value are a feature of Machair soil.</title>
        <authorList>
            <person name="Prole J.R."/>
            <person name="Goodfellow M."/>
            <person name="Allenby N."/>
            <person name="Ward A.C."/>
        </authorList>
    </citation>
    <scope>NUCLEOTIDE SEQUENCE [LARGE SCALE GENOMIC DNA]</scope>
    <source>
        <strain evidence="5 6">MS1.AVA.1</strain>
    </source>
</reference>
<keyword evidence="1" id="KW-0596">Phosphopantetheine</keyword>
<evidence type="ECO:0000259" key="4">
    <source>
        <dbReference type="Pfam" id="PF07993"/>
    </source>
</evidence>
<sequence length="364" mass="40240">MHCLVRARTDAQARERLAGVMRAYGIRARVDDPRLHIVRGDLAAVGLGIGSVHWARLRETIDTIVHSGAHVHHLSPYARLKAANVEGTRNLLHLAGEGQPKAFHHLSTLGVFRPGRNRRVVTESSPIAGERHTLGRGYAASKSVADRLVERALERGAGGGIYRLGRIWAHSSTGAVNPDDMFSRLLTSCAALGCYPADPELDESLFPVDVLAGALVELLRDRDRAGLTHHLHGSRRTGPGAFIAGYDRMHGTRTEELPLTDWLQRLRRATEQGHELPILPYQSFLEEYAGKAHSEQWAALEFDNGRTLRQLRHLGVEMPRSTMPRSPITGASWAGLHARGTTLPYPHKSWARSPKQKHKTPWAA</sequence>
<keyword evidence="6" id="KW-1185">Reference proteome</keyword>
<dbReference type="Gene3D" id="3.40.50.720">
    <property type="entry name" value="NAD(P)-binding Rossmann-like Domain"/>
    <property type="match status" value="1"/>
</dbReference>
<evidence type="ECO:0000256" key="2">
    <source>
        <dbReference type="ARBA" id="ARBA00022553"/>
    </source>
</evidence>
<feature type="compositionally biased region" description="Basic residues" evidence="3">
    <location>
        <begin position="354"/>
        <end position="364"/>
    </location>
</feature>
<evidence type="ECO:0000313" key="5">
    <source>
        <dbReference type="EMBL" id="MEJ8672960.1"/>
    </source>
</evidence>
<dbReference type="Proteomes" id="UP001376459">
    <property type="component" value="Unassembled WGS sequence"/>
</dbReference>
<organism evidence="5 6">
    <name type="scientific">Streptomyces machairae</name>
    <dbReference type="NCBI Taxonomy" id="3134109"/>
    <lineage>
        <taxon>Bacteria</taxon>
        <taxon>Bacillati</taxon>
        <taxon>Actinomycetota</taxon>
        <taxon>Actinomycetes</taxon>
        <taxon>Kitasatosporales</taxon>
        <taxon>Streptomycetaceae</taxon>
        <taxon>Streptomyces</taxon>
    </lineage>
</organism>
<proteinExistence type="predicted"/>
<dbReference type="NCBIfam" id="TIGR01746">
    <property type="entry name" value="Thioester-redct"/>
    <property type="match status" value="1"/>
</dbReference>
<feature type="domain" description="Thioester reductase (TE)" evidence="4">
    <location>
        <begin position="2"/>
        <end position="214"/>
    </location>
</feature>
<feature type="region of interest" description="Disordered" evidence="3">
    <location>
        <begin position="344"/>
        <end position="364"/>
    </location>
</feature>
<dbReference type="InterPro" id="IPR013120">
    <property type="entry name" value="FAR_NAD-bd"/>
</dbReference>
<dbReference type="Pfam" id="PF07993">
    <property type="entry name" value="NAD_binding_4"/>
    <property type="match status" value="1"/>
</dbReference>